<dbReference type="InterPro" id="IPR043129">
    <property type="entry name" value="ATPase_NBD"/>
</dbReference>
<evidence type="ECO:0000256" key="4">
    <source>
        <dbReference type="RuleBase" id="RU004046"/>
    </source>
</evidence>
<comment type="subcellular location">
    <subcellularLocation>
        <location evidence="3">Cytoplasm</location>
    </subcellularLocation>
</comment>
<dbReference type="CDD" id="cd24008">
    <property type="entry name" value="ASKHA_NBD_GLK"/>
    <property type="match status" value="1"/>
</dbReference>
<dbReference type="NCBIfam" id="TIGR00749">
    <property type="entry name" value="glk"/>
    <property type="match status" value="1"/>
</dbReference>
<dbReference type="Gene3D" id="3.30.420.40">
    <property type="match status" value="1"/>
</dbReference>
<keyword evidence="1 3" id="KW-0808">Transferase</keyword>
<evidence type="ECO:0000313" key="5">
    <source>
        <dbReference type="EMBL" id="OGI47048.1"/>
    </source>
</evidence>
<gene>
    <name evidence="3" type="primary">glk</name>
    <name evidence="5" type="ORF">A2637_03675</name>
</gene>
<feature type="binding site" evidence="3">
    <location>
        <begin position="6"/>
        <end position="11"/>
    </location>
    <ligand>
        <name>ATP</name>
        <dbReference type="ChEBI" id="CHEBI:30616"/>
    </ligand>
</feature>
<evidence type="ECO:0000256" key="1">
    <source>
        <dbReference type="ARBA" id="ARBA00022679"/>
    </source>
</evidence>
<dbReference type="PANTHER" id="PTHR47363:SF1">
    <property type="entry name" value="GLUCOKINASE"/>
    <property type="match status" value="1"/>
</dbReference>
<comment type="catalytic activity">
    <reaction evidence="3">
        <text>D-glucose + ATP = D-glucose 6-phosphate + ADP + H(+)</text>
        <dbReference type="Rhea" id="RHEA:17825"/>
        <dbReference type="ChEBI" id="CHEBI:4167"/>
        <dbReference type="ChEBI" id="CHEBI:15378"/>
        <dbReference type="ChEBI" id="CHEBI:30616"/>
        <dbReference type="ChEBI" id="CHEBI:61548"/>
        <dbReference type="ChEBI" id="CHEBI:456216"/>
        <dbReference type="EC" id="2.7.1.2"/>
    </reaction>
</comment>
<name>A0A1F6TPK3_9PROT</name>
<dbReference type="GO" id="GO:0006096">
    <property type="term" value="P:glycolytic process"/>
    <property type="evidence" value="ECO:0007669"/>
    <property type="project" value="UniProtKB-UniRule"/>
</dbReference>
<dbReference type="GO" id="GO:0004340">
    <property type="term" value="F:glucokinase activity"/>
    <property type="evidence" value="ECO:0007669"/>
    <property type="project" value="UniProtKB-UniRule"/>
</dbReference>
<protein>
    <recommendedName>
        <fullName evidence="3">Glucokinase</fullName>
        <ecNumber evidence="3">2.7.1.2</ecNumber>
    </recommendedName>
    <alternativeName>
        <fullName evidence="3">Glucose kinase</fullName>
    </alternativeName>
</protein>
<organism evidence="5 6">
    <name type="scientific">Candidatus Muproteobacteria bacterium RIFCSPHIGHO2_01_FULL_65_16</name>
    <dbReference type="NCBI Taxonomy" id="1817764"/>
    <lineage>
        <taxon>Bacteria</taxon>
        <taxon>Pseudomonadati</taxon>
        <taxon>Pseudomonadota</taxon>
        <taxon>Candidatus Muproteobacteria</taxon>
    </lineage>
</organism>
<dbReference type="PANTHER" id="PTHR47363">
    <property type="entry name" value="GLUCOKINASE"/>
    <property type="match status" value="1"/>
</dbReference>
<dbReference type="EC" id="2.7.1.2" evidence="3"/>
<dbReference type="InterPro" id="IPR003836">
    <property type="entry name" value="Glucokinase"/>
</dbReference>
<dbReference type="NCBIfam" id="NF001415">
    <property type="entry name" value="PRK00292.1-2"/>
    <property type="match status" value="1"/>
</dbReference>
<dbReference type="GO" id="GO:0005737">
    <property type="term" value="C:cytoplasm"/>
    <property type="evidence" value="ECO:0007669"/>
    <property type="project" value="UniProtKB-SubCell"/>
</dbReference>
<accession>A0A1F6TPK3</accession>
<dbReference type="AlphaFoldDB" id="A0A1F6TPK3"/>
<evidence type="ECO:0000256" key="2">
    <source>
        <dbReference type="ARBA" id="ARBA00022777"/>
    </source>
</evidence>
<sequence length="337" mass="35720">MRVLAGDIGGTKTLLRIAECDAGRWRSVREQRFDSRAYDGLSPILREFFETGRDDRIVAACLGIAGPVKETATGRHVKVTNLPWEIHGHDLAREFDFPGVRLINDFQAVGYGIEALDEKDFVVLQEGEPVLRGPRAVIGAGTGLGQGVLVWQNDHYEAIATEGGHADFGPTDELQIELTRYLLRNFGRASYELILSGPGILRLYEFLRARGAAPESESVAVAITSGDPAAAITRAALAQSDPLAGRTLDLFVRIYGAQTGNLALTAGATGGVYIAGGIAPKILPRLRDGGFIAAFRNKGDMSALVAAVPVRVVMNPGVGLAGATLAACRLASARSGA</sequence>
<dbReference type="Pfam" id="PF02685">
    <property type="entry name" value="Glucokinase"/>
    <property type="match status" value="1"/>
</dbReference>
<dbReference type="GO" id="GO:0005524">
    <property type="term" value="F:ATP binding"/>
    <property type="evidence" value="ECO:0007669"/>
    <property type="project" value="UniProtKB-UniRule"/>
</dbReference>
<evidence type="ECO:0000313" key="6">
    <source>
        <dbReference type="Proteomes" id="UP000179360"/>
    </source>
</evidence>
<dbReference type="STRING" id="1817764.A2637_03675"/>
<evidence type="ECO:0000256" key="3">
    <source>
        <dbReference type="HAMAP-Rule" id="MF_00524"/>
    </source>
</evidence>
<keyword evidence="2 3" id="KW-0418">Kinase</keyword>
<comment type="caution">
    <text evidence="5">The sequence shown here is derived from an EMBL/GenBank/DDBJ whole genome shotgun (WGS) entry which is preliminary data.</text>
</comment>
<dbReference type="EMBL" id="MFSY01000030">
    <property type="protein sequence ID" value="OGI47048.1"/>
    <property type="molecule type" value="Genomic_DNA"/>
</dbReference>
<dbReference type="Proteomes" id="UP000179360">
    <property type="component" value="Unassembled WGS sequence"/>
</dbReference>
<dbReference type="HAMAP" id="MF_00524">
    <property type="entry name" value="Glucokinase"/>
    <property type="match status" value="1"/>
</dbReference>
<reference evidence="5 6" key="1">
    <citation type="journal article" date="2016" name="Nat. Commun.">
        <title>Thousands of microbial genomes shed light on interconnected biogeochemical processes in an aquifer system.</title>
        <authorList>
            <person name="Anantharaman K."/>
            <person name="Brown C.T."/>
            <person name="Hug L.A."/>
            <person name="Sharon I."/>
            <person name="Castelle C.J."/>
            <person name="Probst A.J."/>
            <person name="Thomas B.C."/>
            <person name="Singh A."/>
            <person name="Wilkins M.J."/>
            <person name="Karaoz U."/>
            <person name="Brodie E.L."/>
            <person name="Williams K.H."/>
            <person name="Hubbard S.S."/>
            <person name="Banfield J.F."/>
        </authorList>
    </citation>
    <scope>NUCLEOTIDE SEQUENCE [LARGE SCALE GENOMIC DNA]</scope>
</reference>
<keyword evidence="3" id="KW-0547">Nucleotide-binding</keyword>
<dbReference type="GO" id="GO:0005536">
    <property type="term" value="F:D-glucose binding"/>
    <property type="evidence" value="ECO:0007669"/>
    <property type="project" value="InterPro"/>
</dbReference>
<keyword evidence="3" id="KW-0324">Glycolysis</keyword>
<comment type="similarity">
    <text evidence="3 4">Belongs to the bacterial glucokinase family.</text>
</comment>
<keyword evidence="3" id="KW-0067">ATP-binding</keyword>
<dbReference type="Gene3D" id="3.40.367.20">
    <property type="match status" value="1"/>
</dbReference>
<dbReference type="SUPFAM" id="SSF53067">
    <property type="entry name" value="Actin-like ATPase domain"/>
    <property type="match status" value="1"/>
</dbReference>
<proteinExistence type="inferred from homology"/>
<keyword evidence="3" id="KW-0963">Cytoplasm</keyword>